<comment type="domain">
    <text evidence="12">The histidine box domains are involved in binding the catalytic metal ions.</text>
</comment>
<dbReference type="Pfam" id="PF00487">
    <property type="entry name" value="FA_desaturase"/>
    <property type="match status" value="2"/>
</dbReference>
<protein>
    <recommendedName>
        <fullName evidence="14">Fatty acid desaturase domain-containing protein</fullName>
    </recommendedName>
</protein>
<dbReference type="GO" id="GO:0005506">
    <property type="term" value="F:iron ion binding"/>
    <property type="evidence" value="ECO:0007669"/>
    <property type="project" value="TreeGrafter"/>
</dbReference>
<feature type="transmembrane region" description="Helical" evidence="13">
    <location>
        <begin position="622"/>
        <end position="644"/>
    </location>
</feature>
<dbReference type="GO" id="GO:0004768">
    <property type="term" value="F:stearoyl-CoA 9-desaturase activity"/>
    <property type="evidence" value="ECO:0007669"/>
    <property type="project" value="TreeGrafter"/>
</dbReference>
<keyword evidence="7 12" id="KW-0560">Oxidoreductase</keyword>
<keyword evidence="11 12" id="KW-0275">Fatty acid biosynthesis</keyword>
<feature type="transmembrane region" description="Helical" evidence="13">
    <location>
        <begin position="54"/>
        <end position="75"/>
    </location>
</feature>
<evidence type="ECO:0000313" key="15">
    <source>
        <dbReference type="EMBL" id="KAH0811399.1"/>
    </source>
</evidence>
<evidence type="ECO:0000256" key="7">
    <source>
        <dbReference type="ARBA" id="ARBA00023002"/>
    </source>
</evidence>
<evidence type="ECO:0000256" key="2">
    <source>
        <dbReference type="ARBA" id="ARBA00009295"/>
    </source>
</evidence>
<dbReference type="PANTHER" id="PTHR11351:SF98">
    <property type="entry name" value="RE43130P"/>
    <property type="match status" value="1"/>
</dbReference>
<evidence type="ECO:0000256" key="4">
    <source>
        <dbReference type="ARBA" id="ARBA00022692"/>
    </source>
</evidence>
<comment type="similarity">
    <text evidence="2 12">Belongs to the fatty acid desaturase type 1 family.</text>
</comment>
<evidence type="ECO:0000256" key="12">
    <source>
        <dbReference type="RuleBase" id="RU000581"/>
    </source>
</evidence>
<keyword evidence="8" id="KW-0408">Iron</keyword>
<evidence type="ECO:0000256" key="9">
    <source>
        <dbReference type="ARBA" id="ARBA00023098"/>
    </source>
</evidence>
<feature type="domain" description="Fatty acid desaturase" evidence="14">
    <location>
        <begin position="623"/>
        <end position="827"/>
    </location>
</feature>
<comment type="caution">
    <text evidence="15">The sequence shown here is derived from an EMBL/GenBank/DDBJ whole genome shotgun (WGS) entry which is preliminary data.</text>
</comment>
<evidence type="ECO:0000313" key="16">
    <source>
        <dbReference type="Proteomes" id="UP000719412"/>
    </source>
</evidence>
<evidence type="ECO:0000256" key="5">
    <source>
        <dbReference type="ARBA" id="ARBA00022832"/>
    </source>
</evidence>
<feature type="transmembrane region" description="Helical" evidence="13">
    <location>
        <begin position="27"/>
        <end position="48"/>
    </location>
</feature>
<dbReference type="GO" id="GO:0006636">
    <property type="term" value="P:unsaturated fatty acid biosynthetic process"/>
    <property type="evidence" value="ECO:0007669"/>
    <property type="project" value="TreeGrafter"/>
</dbReference>
<dbReference type="AlphaFoldDB" id="A0A8J6HB38"/>
<evidence type="ECO:0000256" key="8">
    <source>
        <dbReference type="ARBA" id="ARBA00023004"/>
    </source>
</evidence>
<dbReference type="InterPro" id="IPR015876">
    <property type="entry name" value="Acyl-CoA_DS"/>
</dbReference>
<dbReference type="CDD" id="cd03505">
    <property type="entry name" value="Delta9-FADS-like"/>
    <property type="match status" value="2"/>
</dbReference>
<feature type="transmembrane region" description="Helical" evidence="13">
    <location>
        <begin position="596"/>
        <end position="616"/>
    </location>
</feature>
<evidence type="ECO:0000259" key="14">
    <source>
        <dbReference type="Pfam" id="PF00487"/>
    </source>
</evidence>
<evidence type="ECO:0000256" key="10">
    <source>
        <dbReference type="ARBA" id="ARBA00023136"/>
    </source>
</evidence>
<gene>
    <name evidence="15" type="ORF">GEV33_011393</name>
</gene>
<comment type="cofactor">
    <cofactor evidence="12">
        <name>Fe(2+)</name>
        <dbReference type="ChEBI" id="CHEBI:29033"/>
    </cofactor>
</comment>
<dbReference type="EMBL" id="JABDTM020026825">
    <property type="protein sequence ID" value="KAH0811399.1"/>
    <property type="molecule type" value="Genomic_DNA"/>
</dbReference>
<dbReference type="GO" id="GO:0005789">
    <property type="term" value="C:endoplasmic reticulum membrane"/>
    <property type="evidence" value="ECO:0007669"/>
    <property type="project" value="TreeGrafter"/>
</dbReference>
<feature type="transmembrane region" description="Helical" evidence="13">
    <location>
        <begin position="197"/>
        <end position="224"/>
    </location>
</feature>
<keyword evidence="16" id="KW-1185">Reference proteome</keyword>
<evidence type="ECO:0000256" key="3">
    <source>
        <dbReference type="ARBA" id="ARBA00022516"/>
    </source>
</evidence>
<organism evidence="15 16">
    <name type="scientific">Tenebrio molitor</name>
    <name type="common">Yellow mealworm beetle</name>
    <dbReference type="NCBI Taxonomy" id="7067"/>
    <lineage>
        <taxon>Eukaryota</taxon>
        <taxon>Metazoa</taxon>
        <taxon>Ecdysozoa</taxon>
        <taxon>Arthropoda</taxon>
        <taxon>Hexapoda</taxon>
        <taxon>Insecta</taxon>
        <taxon>Pterygota</taxon>
        <taxon>Neoptera</taxon>
        <taxon>Endopterygota</taxon>
        <taxon>Coleoptera</taxon>
        <taxon>Polyphaga</taxon>
        <taxon>Cucujiformia</taxon>
        <taxon>Tenebrionidae</taxon>
        <taxon>Tenebrio</taxon>
    </lineage>
</organism>
<keyword evidence="6 13" id="KW-1133">Transmembrane helix</keyword>
<evidence type="ECO:0000256" key="11">
    <source>
        <dbReference type="ARBA" id="ARBA00023160"/>
    </source>
</evidence>
<evidence type="ECO:0000256" key="6">
    <source>
        <dbReference type="ARBA" id="ARBA00022989"/>
    </source>
</evidence>
<reference evidence="15" key="2">
    <citation type="submission" date="2021-08" db="EMBL/GenBank/DDBJ databases">
        <authorList>
            <person name="Eriksson T."/>
        </authorList>
    </citation>
    <scope>NUCLEOTIDE SEQUENCE</scope>
    <source>
        <strain evidence="15">Stoneville</strain>
        <tissue evidence="15">Whole head</tissue>
    </source>
</reference>
<feature type="transmembrane region" description="Helical" evidence="13">
    <location>
        <begin position="738"/>
        <end position="760"/>
    </location>
</feature>
<sequence>MSVLTTTETQTVQETTKYEWKLIWRNIILYTIMHVTGFYGLYLAVVSAQWKTILWTWIMLACALLGVTAGSHRLWCHKSYKAKLPLKIMLAIFHTLSLQNHIYDWARDHRVHHKYVDTDSDPHNSRRGFIFSHMGWLFIEQLPTVKEKLRGIDMSDLEADPVVMIQKKYYHLVWAPLIGFILPALVPWYYWNESFESSFYIASMLRYTLCTNISFLINSVAHVYGTRPYDKNIRPTDGLVMALLTGGEGWHNYHHTFPWDYKTGEFGKYRTNSTSAFLDFMAGIGWAYELKSVSEEMIMKRVSRTGDGTRKFDKIVDHGDHHHGDNLTWGWGDKDMKSEEYSFVDIKNPKKETESFGMMKQGSSQVYQKKKKKDYETDEFGKYHTNINHSFARFYGGERVAQVGVLRDDNEASEQDSRRTRPDSNCYLLSTTCGPRSFTGPVLIAHVMPVADDDSRRRSLQKLSTTNRLMLNSCCVCKPFAIGRMSDHMIATSLERVGKITAEQAVDSKKLALHDSDKCWLTQTIVWYGTVRLKERRAEITGFDLFDFHLLKRQKPAILSRRTRMSVQTMTKTEPPRDAKPDSQPQYRWKLIWRNIILYLIMHITGLYGLYLLVLYSQWKTIFWAWFLLVAALQGVTAGTHRLWAHKAYKAKLPLKMLLCIFQTLSLQNHIYDWATYHRVHHKYVDTDADPHNSRRGFFFSHVGWLFIEPRPNVAEKYKSIDFSDLEADPVVMIQKKYYHVFFAPVIGFLLPAVIPWYFWNESFETAFFVSTMLRYAMCTNITFLVNSWAHIFGSRPYDKNIYPTESPTVAVLTGGEGWHNYHHTFPWDYKTGEFGKYRSNLTTGFLDLMAAIGWAYDLKTASEEMIMKRVNRTGDGSRKFDKLFNPSADDHHGDDLVWGWGDKDMTQEDFSFVKIRNQKDD</sequence>
<dbReference type="InterPro" id="IPR005804">
    <property type="entry name" value="FA_desaturase_dom"/>
</dbReference>
<comment type="subcellular location">
    <subcellularLocation>
        <location evidence="1">Membrane</location>
        <topology evidence="1">Multi-pass membrane protein</topology>
    </subcellularLocation>
</comment>
<reference evidence="15" key="1">
    <citation type="journal article" date="2020" name="J Insects Food Feed">
        <title>The yellow mealworm (Tenebrio molitor) genome: a resource for the emerging insects as food and feed industry.</title>
        <authorList>
            <person name="Eriksson T."/>
            <person name="Andere A."/>
            <person name="Kelstrup H."/>
            <person name="Emery V."/>
            <person name="Picard C."/>
        </authorList>
    </citation>
    <scope>NUCLEOTIDE SEQUENCE</scope>
    <source>
        <strain evidence="15">Stoneville</strain>
        <tissue evidence="15">Whole head</tissue>
    </source>
</reference>
<keyword evidence="5" id="KW-0276">Fatty acid metabolism</keyword>
<evidence type="ECO:0000256" key="13">
    <source>
        <dbReference type="SAM" id="Phobius"/>
    </source>
</evidence>
<evidence type="ECO:0000256" key="1">
    <source>
        <dbReference type="ARBA" id="ARBA00004141"/>
    </source>
</evidence>
<accession>A0A8J6HB38</accession>
<dbReference type="Proteomes" id="UP000719412">
    <property type="component" value="Unassembled WGS sequence"/>
</dbReference>
<feature type="domain" description="Fatty acid desaturase" evidence="14">
    <location>
        <begin position="55"/>
        <end position="258"/>
    </location>
</feature>
<keyword evidence="4 12" id="KW-0812">Transmembrane</keyword>
<dbReference type="PRINTS" id="PR00075">
    <property type="entry name" value="FACDDSATRASE"/>
</dbReference>
<keyword evidence="9" id="KW-0443">Lipid metabolism</keyword>
<name>A0A8J6HB38_TENMO</name>
<feature type="transmembrane region" description="Helical" evidence="13">
    <location>
        <begin position="766"/>
        <end position="786"/>
    </location>
</feature>
<dbReference type="PANTHER" id="PTHR11351">
    <property type="entry name" value="ACYL-COA DESATURASE"/>
    <property type="match status" value="1"/>
</dbReference>
<keyword evidence="10 13" id="KW-0472">Membrane</keyword>
<feature type="transmembrane region" description="Helical" evidence="13">
    <location>
        <begin position="172"/>
        <end position="191"/>
    </location>
</feature>
<keyword evidence="3 12" id="KW-0444">Lipid biosynthesis</keyword>
<proteinExistence type="inferred from homology"/>